<evidence type="ECO:0000313" key="2">
    <source>
        <dbReference type="EMBL" id="KAL2736955.1"/>
    </source>
</evidence>
<keyword evidence="1" id="KW-0812">Transmembrane</keyword>
<dbReference type="Proteomes" id="UP001607302">
    <property type="component" value="Unassembled WGS sequence"/>
</dbReference>
<protein>
    <submittedName>
        <fullName evidence="2">Uncharacterized protein</fullName>
    </submittedName>
</protein>
<proteinExistence type="predicted"/>
<gene>
    <name evidence="2" type="ORF">V1478_002334</name>
</gene>
<sequence>MDLFTSGFFDLYDTKHCLNRKVDILSDGWVSAVVYYIYFSLFYFVSENQSCDFVLFSLCTSNYSTDQHCNISRNNIRHISMEDILWKRIIEKLRARGEAITRVTLACVLGNTQDGFGNIPTELTSSVQDVVVEISLVIVNNATWPVYLEIRKMDLVTSGFFIPTR</sequence>
<dbReference type="AlphaFoldDB" id="A0ABD2BW06"/>
<keyword evidence="1" id="KW-0472">Membrane</keyword>
<feature type="transmembrane region" description="Helical" evidence="1">
    <location>
        <begin position="28"/>
        <end position="45"/>
    </location>
</feature>
<organism evidence="2 3">
    <name type="scientific">Vespula squamosa</name>
    <name type="common">Southern yellow jacket</name>
    <name type="synonym">Wasp</name>
    <dbReference type="NCBI Taxonomy" id="30214"/>
    <lineage>
        <taxon>Eukaryota</taxon>
        <taxon>Metazoa</taxon>
        <taxon>Ecdysozoa</taxon>
        <taxon>Arthropoda</taxon>
        <taxon>Hexapoda</taxon>
        <taxon>Insecta</taxon>
        <taxon>Pterygota</taxon>
        <taxon>Neoptera</taxon>
        <taxon>Endopterygota</taxon>
        <taxon>Hymenoptera</taxon>
        <taxon>Apocrita</taxon>
        <taxon>Aculeata</taxon>
        <taxon>Vespoidea</taxon>
        <taxon>Vespidae</taxon>
        <taxon>Vespinae</taxon>
        <taxon>Vespula</taxon>
    </lineage>
</organism>
<evidence type="ECO:0000256" key="1">
    <source>
        <dbReference type="SAM" id="Phobius"/>
    </source>
</evidence>
<comment type="caution">
    <text evidence="2">The sequence shown here is derived from an EMBL/GenBank/DDBJ whole genome shotgun (WGS) entry which is preliminary data.</text>
</comment>
<reference evidence="2 3" key="1">
    <citation type="journal article" date="2024" name="Ann. Entomol. Soc. Am.">
        <title>Genomic analyses of the southern and eastern yellowjacket wasps (Hymenoptera: Vespidae) reveal evolutionary signatures of social life.</title>
        <authorList>
            <person name="Catto M.A."/>
            <person name="Caine P.B."/>
            <person name="Orr S.E."/>
            <person name="Hunt B.G."/>
            <person name="Goodisman M.A.D."/>
        </authorList>
    </citation>
    <scope>NUCLEOTIDE SEQUENCE [LARGE SCALE GENOMIC DNA]</scope>
    <source>
        <strain evidence="2">233</strain>
        <tissue evidence="2">Head and thorax</tissue>
    </source>
</reference>
<dbReference type="EMBL" id="JAUDFV010000043">
    <property type="protein sequence ID" value="KAL2736955.1"/>
    <property type="molecule type" value="Genomic_DNA"/>
</dbReference>
<accession>A0ABD2BW06</accession>
<evidence type="ECO:0000313" key="3">
    <source>
        <dbReference type="Proteomes" id="UP001607302"/>
    </source>
</evidence>
<keyword evidence="1" id="KW-1133">Transmembrane helix</keyword>
<keyword evidence="3" id="KW-1185">Reference proteome</keyword>
<name>A0ABD2BW06_VESSQ</name>